<evidence type="ECO:0000256" key="3">
    <source>
        <dbReference type="SAM" id="MobiDB-lite"/>
    </source>
</evidence>
<reference evidence="5" key="1">
    <citation type="journal article" date="2017" name="Nature">
        <title>The genome of Chenopodium quinoa.</title>
        <authorList>
            <person name="Jarvis D.E."/>
            <person name="Ho Y.S."/>
            <person name="Lightfoot D.J."/>
            <person name="Schmoeckel S.M."/>
            <person name="Li B."/>
            <person name="Borm T.J.A."/>
            <person name="Ohyanagi H."/>
            <person name="Mineta K."/>
            <person name="Michell C.T."/>
            <person name="Saber N."/>
            <person name="Kharbatia N.M."/>
            <person name="Rupper R.R."/>
            <person name="Sharp A.R."/>
            <person name="Dally N."/>
            <person name="Boughton B.A."/>
            <person name="Woo Y.H."/>
            <person name="Gao G."/>
            <person name="Schijlen E.G.W.M."/>
            <person name="Guo X."/>
            <person name="Momin A.A."/>
            <person name="Negrao S."/>
            <person name="Al-Babili S."/>
            <person name="Gehring C."/>
            <person name="Roessner U."/>
            <person name="Jung C."/>
            <person name="Murphy K."/>
            <person name="Arold S.T."/>
            <person name="Gojobori T."/>
            <person name="van der Linden C.G."/>
            <person name="van Loo E.N."/>
            <person name="Jellen E.N."/>
            <person name="Maughan P.J."/>
            <person name="Tester M."/>
        </authorList>
    </citation>
    <scope>NUCLEOTIDE SEQUENCE [LARGE SCALE GENOMIC DNA]</scope>
    <source>
        <strain evidence="5">cv. PI 614886</strain>
    </source>
</reference>
<dbReference type="GO" id="GO:0000339">
    <property type="term" value="F:RNA cap binding"/>
    <property type="evidence" value="ECO:0007669"/>
    <property type="project" value="InterPro"/>
</dbReference>
<dbReference type="PANTHER" id="PTHR22792">
    <property type="entry name" value="LUPUS LA PROTEIN-RELATED"/>
    <property type="match status" value="1"/>
</dbReference>
<dbReference type="GO" id="GO:0048255">
    <property type="term" value="P:mRNA stabilization"/>
    <property type="evidence" value="ECO:0007669"/>
    <property type="project" value="InterPro"/>
</dbReference>
<sequence>MTMAENDSVDDRKEVNESVGDGGGPKSPWKRPVDKVADSPVMGADAWPPLADAQRSKVLEAPPKLPVSEGGNSGGNHIASNAQGSSGQHKSSNARHGHNRNHRNGSRRNPNSVPPFPVPHVPYYQPVLPHVYPPMVPSPVPLPGYGYQSCPPPFPGAEAGSETLMQNFIPSSHGVDANRNVQSPRGDTNVSGPNPSSRRPNAPEGGAQPYPLWHHPRAFGPRDGLMQQAMARAYPRPFFGPAPPFVGGPGFPGAAPVYYMPPAPPGSVRAPFPPQFASHPMVSMAPMLPPETLALRDSIVKQIEYYFSDENLQTDHYLISRMDDQGWISISIIADFKRVKRMSSDISFILDALQSSWAVEVQGDKVRKRDNWSKYVASVEHASPVKAQITKDQTTGIVNSNVENGINEARKDGATEESVICAPSSDSVAKVSKNDGKLEDEDSSSAYQSSEKVVHDSDKQALAHKPPYSNEKLGSQVSVKYEAPDVGNSFINYKQLKASKPTRGVSHEMDIEEQCEFSNVDDLSSDFSGTFMLDEELEIEQKMQKQGVHRSCRRMNIETTGSLLLLVESSHWAIGVKQLETIDLKLIIYIYALMIEDEDEDLVINDQDVERLVIVTRNSSLLGAGNEVQKSNRISNELASEINDGLYDYEQELRTKRSNRKKMNINKEDKDESSKSPNIRTGVVNIRSVEKSSGGQGCDEIGSHVNRSKQSKGSAKQQSSHRQRFFSNNPKNHGGGRNSFGVVSESPPSNSVGFFFSSTPPEAHSLRSSKLSGSPHGNFAASSPPVGSLPKSIPQFQHRSHQLLQENGFEQQKYRKYQKRCLNDRKKLGIGCSEEMNTLYRFWSYFLRDTFVPSMYNDFRKFALEDAAANYNYGLECLFRFYSYGLEKKFSEELYGDFEQLTLNFYKKGNLYGLEKYWAFHHYREVRDGKEPYKKNPELERLLREEFRSLDDFNRAKEKPEVKDDNLPLASTTAAPIAA</sequence>
<dbReference type="PROSITE" id="PS50961">
    <property type="entry name" value="HTH_LA"/>
    <property type="match status" value="1"/>
</dbReference>
<feature type="region of interest" description="Disordered" evidence="3">
    <location>
        <begin position="170"/>
        <end position="212"/>
    </location>
</feature>
<dbReference type="InterPro" id="IPR006607">
    <property type="entry name" value="DM15"/>
</dbReference>
<evidence type="ECO:0000313" key="5">
    <source>
        <dbReference type="EnsemblPlants" id="AUR62037158-RA:cds"/>
    </source>
</evidence>
<dbReference type="SMART" id="SM00684">
    <property type="entry name" value="DM15"/>
    <property type="match status" value="3"/>
</dbReference>
<dbReference type="Pfam" id="PF05383">
    <property type="entry name" value="La"/>
    <property type="match status" value="1"/>
</dbReference>
<dbReference type="Gene3D" id="1.10.10.10">
    <property type="entry name" value="Winged helix-like DNA-binding domain superfamily/Winged helix DNA-binding domain"/>
    <property type="match status" value="1"/>
</dbReference>
<dbReference type="OMA" id="CQENFNI"/>
<feature type="compositionally biased region" description="Polar residues" evidence="3">
    <location>
        <begin position="969"/>
        <end position="979"/>
    </location>
</feature>
<proteinExistence type="predicted"/>
<dbReference type="Proteomes" id="UP000596660">
    <property type="component" value="Unplaced"/>
</dbReference>
<dbReference type="SMART" id="SM00715">
    <property type="entry name" value="LA"/>
    <property type="match status" value="1"/>
</dbReference>
<evidence type="ECO:0000259" key="4">
    <source>
        <dbReference type="PROSITE" id="PS50961"/>
    </source>
</evidence>
<feature type="region of interest" description="Disordered" evidence="3">
    <location>
        <begin position="957"/>
        <end position="979"/>
    </location>
</feature>
<feature type="compositionally biased region" description="Polar residues" evidence="3">
    <location>
        <begin position="78"/>
        <end position="90"/>
    </location>
</feature>
<dbReference type="InterPro" id="IPR006630">
    <property type="entry name" value="La_HTH"/>
</dbReference>
<dbReference type="PANTHER" id="PTHR22792:SF101">
    <property type="entry name" value="LA-RELATED PROTEIN 1A"/>
    <property type="match status" value="1"/>
</dbReference>
<dbReference type="AlphaFoldDB" id="A0A803MY78"/>
<dbReference type="InterPro" id="IPR045180">
    <property type="entry name" value="La_dom_prot"/>
</dbReference>
<dbReference type="EnsemblPlants" id="AUR62037158-RA">
    <property type="protein sequence ID" value="AUR62037158-RA:cds"/>
    <property type="gene ID" value="AUR62037158"/>
</dbReference>
<feature type="region of interest" description="Disordered" evidence="3">
    <location>
        <begin position="765"/>
        <end position="785"/>
    </location>
</feature>
<feature type="compositionally biased region" description="Basic residues" evidence="3">
    <location>
        <begin position="92"/>
        <end position="106"/>
    </location>
</feature>
<dbReference type="Pfam" id="PF21071">
    <property type="entry name" value="LARP1_HEAT"/>
    <property type="match status" value="1"/>
</dbReference>
<feature type="domain" description="HTH La-type RNA-binding" evidence="4">
    <location>
        <begin position="289"/>
        <end position="378"/>
    </location>
</feature>
<reference evidence="5" key="2">
    <citation type="submission" date="2021-03" db="UniProtKB">
        <authorList>
            <consortium name="EnsemblPlants"/>
        </authorList>
    </citation>
    <scope>IDENTIFICATION</scope>
</reference>
<feature type="region of interest" description="Disordered" evidence="3">
    <location>
        <begin position="411"/>
        <end position="471"/>
    </location>
</feature>
<accession>A0A803MY78</accession>
<evidence type="ECO:0000313" key="6">
    <source>
        <dbReference type="Proteomes" id="UP000596660"/>
    </source>
</evidence>
<feature type="compositionally biased region" description="Basic and acidic residues" evidence="3">
    <location>
        <begin position="665"/>
        <end position="674"/>
    </location>
</feature>
<dbReference type="SUPFAM" id="SSF46785">
    <property type="entry name" value="Winged helix' DNA-binding domain"/>
    <property type="match status" value="1"/>
</dbReference>
<evidence type="ECO:0000256" key="2">
    <source>
        <dbReference type="PROSITE-ProRule" id="PRU00332"/>
    </source>
</evidence>
<dbReference type="InterPro" id="IPR036388">
    <property type="entry name" value="WH-like_DNA-bd_sf"/>
</dbReference>
<dbReference type="Gramene" id="AUR62037158-RA">
    <property type="protein sequence ID" value="AUR62037158-RA:cds"/>
    <property type="gene ID" value="AUR62037158"/>
</dbReference>
<feature type="region of interest" description="Disordered" evidence="3">
    <location>
        <begin position="1"/>
        <end position="117"/>
    </location>
</feature>
<name>A0A803MY78_CHEQI</name>
<feature type="compositionally biased region" description="Polar residues" evidence="3">
    <location>
        <begin position="179"/>
        <end position="199"/>
    </location>
</feature>
<protein>
    <recommendedName>
        <fullName evidence="4">HTH La-type RNA-binding domain-containing protein</fullName>
    </recommendedName>
</protein>
<dbReference type="CDD" id="cd07323">
    <property type="entry name" value="LAM"/>
    <property type="match status" value="1"/>
</dbReference>
<keyword evidence="1 2" id="KW-0694">RNA-binding</keyword>
<feature type="region of interest" description="Disordered" evidence="3">
    <location>
        <begin position="655"/>
        <end position="745"/>
    </location>
</feature>
<feature type="compositionally biased region" description="Basic and acidic residues" evidence="3">
    <location>
        <begin position="957"/>
        <end position="966"/>
    </location>
</feature>
<keyword evidence="6" id="KW-1185">Reference proteome</keyword>
<evidence type="ECO:0000256" key="1">
    <source>
        <dbReference type="ARBA" id="ARBA00022884"/>
    </source>
</evidence>
<dbReference type="InterPro" id="IPR036390">
    <property type="entry name" value="WH_DNA-bd_sf"/>
</dbReference>
<organism evidence="5 6">
    <name type="scientific">Chenopodium quinoa</name>
    <name type="common">Quinoa</name>
    <dbReference type="NCBI Taxonomy" id="63459"/>
    <lineage>
        <taxon>Eukaryota</taxon>
        <taxon>Viridiplantae</taxon>
        <taxon>Streptophyta</taxon>
        <taxon>Embryophyta</taxon>
        <taxon>Tracheophyta</taxon>
        <taxon>Spermatophyta</taxon>
        <taxon>Magnoliopsida</taxon>
        <taxon>eudicotyledons</taxon>
        <taxon>Gunneridae</taxon>
        <taxon>Pentapetalae</taxon>
        <taxon>Caryophyllales</taxon>
        <taxon>Chenopodiaceae</taxon>
        <taxon>Chenopodioideae</taxon>
        <taxon>Atripliceae</taxon>
        <taxon>Chenopodium</taxon>
    </lineage>
</organism>
<feature type="compositionally biased region" description="Basic and acidic residues" evidence="3">
    <location>
        <begin position="452"/>
        <end position="461"/>
    </location>
</feature>